<sequence length="672" mass="74830">MPGGTARSSSPGPDQEPLLRSSNSNFGFPPPVTAAPHQKRRRPSRPRRRVVIVVTAASGTAVLALLLLIALVPAREGTREGISTSYRDRIGGWTAEIYRAAFGEAVPVTDTVTWRGDEVLEDGTTRLDAGQMDSSGDENADSFEPLPPRREWSAEDRKLRRYTWETPPVHSSLERMLADLTPVRFSSHLFLLSGQRTIGLTGGGDVIVTQAQNRIRQWLLQSRNQTMGGTGIGLGARDPPEQIRPAPPLPGHRGADPDELSGPGTFNKGSYTKWGLNAFLSKGWEASYTALHADMLSGQARAPSLLEYRCRLGEHCGGFADRILGMTSMFLYSVLTKRAFSIIWEQPAPADLIFDSPHIDWSRSFNKTSTTPPNSPIYADERLVNNRTEINAHNWDPERLDKFMPTFVDQFSGARNSSWLQIDFNRGVVMRSFSYPTIKPHLDKLGLKVTTAYACLIKYLFRPKPAVLAFIAQYTSFFALPENFVIGIQIRTGDLSLYAASKDVINTVEQHSQYFTCADAVARTYADPSQRVVYYLITDSRVLERDALRQFGDRVVVTGLEQAHAEVEPDFSEGTQTVEHAADGLMRTVAESWIFASTDFQIITQRSGFGKIPTWLRGRENTTIPLFDPQTDPDWTEDYRNKHNGTLPPAIDCSKSEAIKTFHEMAQAWSLG</sequence>
<evidence type="ECO:0000313" key="4">
    <source>
        <dbReference type="Proteomes" id="UP000777482"/>
    </source>
</evidence>
<dbReference type="GO" id="GO:0046921">
    <property type="term" value="F:alpha-(1-&gt;6)-fucosyltransferase activity"/>
    <property type="evidence" value="ECO:0007669"/>
    <property type="project" value="TreeGrafter"/>
</dbReference>
<dbReference type="PANTHER" id="PTHR13132:SF29">
    <property type="entry name" value="ALPHA-(1,6)-FUCOSYLTRANSFERASE"/>
    <property type="match status" value="1"/>
</dbReference>
<dbReference type="Gene3D" id="3.40.50.11350">
    <property type="match status" value="1"/>
</dbReference>
<dbReference type="PANTHER" id="PTHR13132">
    <property type="entry name" value="ALPHA- 1,6 -FUCOSYLTRANSFERASE"/>
    <property type="match status" value="1"/>
</dbReference>
<dbReference type="GO" id="GO:0006487">
    <property type="term" value="P:protein N-linked glycosylation"/>
    <property type="evidence" value="ECO:0007669"/>
    <property type="project" value="TreeGrafter"/>
</dbReference>
<keyword evidence="4" id="KW-1185">Reference proteome</keyword>
<feature type="region of interest" description="Disordered" evidence="1">
    <location>
        <begin position="233"/>
        <end position="261"/>
    </location>
</feature>
<protein>
    <recommendedName>
        <fullName evidence="5">Proteophosphoglycan ppg4</fullName>
    </recommendedName>
</protein>
<keyword evidence="2" id="KW-0812">Transmembrane</keyword>
<gene>
    <name evidence="3" type="ORF">C6P46_002750</name>
</gene>
<organism evidence="3 4">
    <name type="scientific">Rhodotorula mucilaginosa</name>
    <name type="common">Yeast</name>
    <name type="synonym">Rhodotorula rubra</name>
    <dbReference type="NCBI Taxonomy" id="5537"/>
    <lineage>
        <taxon>Eukaryota</taxon>
        <taxon>Fungi</taxon>
        <taxon>Dikarya</taxon>
        <taxon>Basidiomycota</taxon>
        <taxon>Pucciniomycotina</taxon>
        <taxon>Microbotryomycetes</taxon>
        <taxon>Sporidiobolales</taxon>
        <taxon>Sporidiobolaceae</taxon>
        <taxon>Rhodotorula</taxon>
    </lineage>
</organism>
<evidence type="ECO:0000313" key="3">
    <source>
        <dbReference type="EMBL" id="KAG0653479.1"/>
    </source>
</evidence>
<evidence type="ECO:0000256" key="1">
    <source>
        <dbReference type="SAM" id="MobiDB-lite"/>
    </source>
</evidence>
<keyword evidence="2" id="KW-0472">Membrane</keyword>
<dbReference type="OrthoDB" id="428346at2759"/>
<dbReference type="EMBL" id="PUHQ01000200">
    <property type="protein sequence ID" value="KAG0653479.1"/>
    <property type="molecule type" value="Genomic_DNA"/>
</dbReference>
<accession>A0A9P6VT86</accession>
<dbReference type="Proteomes" id="UP000777482">
    <property type="component" value="Unassembled WGS sequence"/>
</dbReference>
<proteinExistence type="predicted"/>
<evidence type="ECO:0000256" key="2">
    <source>
        <dbReference type="SAM" id="Phobius"/>
    </source>
</evidence>
<comment type="caution">
    <text evidence="3">The sequence shown here is derived from an EMBL/GenBank/DDBJ whole genome shotgun (WGS) entry which is preliminary data.</text>
</comment>
<feature type="compositionally biased region" description="Basic residues" evidence="1">
    <location>
        <begin position="37"/>
        <end position="47"/>
    </location>
</feature>
<evidence type="ECO:0008006" key="5">
    <source>
        <dbReference type="Google" id="ProtNLM"/>
    </source>
</evidence>
<feature type="transmembrane region" description="Helical" evidence="2">
    <location>
        <begin position="50"/>
        <end position="72"/>
    </location>
</feature>
<feature type="compositionally biased region" description="Polar residues" evidence="1">
    <location>
        <begin position="1"/>
        <end position="12"/>
    </location>
</feature>
<name>A0A9P6VT86_RHOMI</name>
<feature type="region of interest" description="Disordered" evidence="1">
    <location>
        <begin position="123"/>
        <end position="150"/>
    </location>
</feature>
<reference evidence="3 4" key="1">
    <citation type="submission" date="2020-11" db="EMBL/GenBank/DDBJ databases">
        <title>Kefir isolates.</title>
        <authorList>
            <person name="Marcisauskas S."/>
            <person name="Kim Y."/>
            <person name="Blasche S."/>
        </authorList>
    </citation>
    <scope>NUCLEOTIDE SEQUENCE [LARGE SCALE GENOMIC DNA]</scope>
    <source>
        <strain evidence="3 4">KR</strain>
    </source>
</reference>
<dbReference type="AlphaFoldDB" id="A0A9P6VT86"/>
<keyword evidence="2" id="KW-1133">Transmembrane helix</keyword>
<feature type="region of interest" description="Disordered" evidence="1">
    <location>
        <begin position="1"/>
        <end position="47"/>
    </location>
</feature>